<organism evidence="1 2">
    <name type="scientific">Xenorhabdus beddingii</name>
    <dbReference type="NCBI Taxonomy" id="40578"/>
    <lineage>
        <taxon>Bacteria</taxon>
        <taxon>Pseudomonadati</taxon>
        <taxon>Pseudomonadota</taxon>
        <taxon>Gammaproteobacteria</taxon>
        <taxon>Enterobacterales</taxon>
        <taxon>Morganellaceae</taxon>
        <taxon>Xenorhabdus</taxon>
    </lineage>
</organism>
<keyword evidence="2" id="KW-1185">Reference proteome</keyword>
<evidence type="ECO:0008006" key="3">
    <source>
        <dbReference type="Google" id="ProtNLM"/>
    </source>
</evidence>
<sequence length="263" mass="29679">MYDSKSRENDYYNNMVSVTSRSLKEISLSASSLIKNIPIRRRFENEIFNFSKHHVNIAKNTKLPEIKKQAMLDLKKERDNISFQANAVKNNLTKQYAHIEIRRKLDFNDYMLKAVGIVIGTTQVITGISMASSKVSGTVGTLAGAGLVVHGFGSIEENVGAIIENNVFYKGHFRRGYEYSAELLGFSRTAGSLVYAGVDLTLSGYGLFRSALKPEAWRLFYYINTDYVFGYQLMNGYGLFLEISADLITIKSAYDIYNDPNYN</sequence>
<dbReference type="Proteomes" id="UP000194204">
    <property type="component" value="Unassembled WGS sequence"/>
</dbReference>
<dbReference type="Pfam" id="PF13988">
    <property type="entry name" value="DUF4225"/>
    <property type="match status" value="1"/>
</dbReference>
<accession>A0A1Y2SMQ3</accession>
<gene>
    <name evidence="1" type="ORF">Xbed_02632</name>
</gene>
<evidence type="ECO:0000313" key="2">
    <source>
        <dbReference type="Proteomes" id="UP000194204"/>
    </source>
</evidence>
<dbReference type="RefSeq" id="WP_167371908.1">
    <property type="nucleotide sequence ID" value="NZ_CAWNHF010000124.1"/>
</dbReference>
<dbReference type="STRING" id="40578.Xbed_02632"/>
<name>A0A1Y2SMQ3_9GAMM</name>
<protein>
    <recommendedName>
        <fullName evidence="3">DUF4225 domain-containing protein</fullName>
    </recommendedName>
</protein>
<dbReference type="InterPro" id="IPR025320">
    <property type="entry name" value="DUF4225"/>
</dbReference>
<dbReference type="EMBL" id="MUBK01000021">
    <property type="protein sequence ID" value="OTA19235.1"/>
    <property type="molecule type" value="Genomic_DNA"/>
</dbReference>
<evidence type="ECO:0000313" key="1">
    <source>
        <dbReference type="EMBL" id="OTA19235.1"/>
    </source>
</evidence>
<dbReference type="AlphaFoldDB" id="A0A1Y2SMQ3"/>
<comment type="caution">
    <text evidence="1">The sequence shown here is derived from an EMBL/GenBank/DDBJ whole genome shotgun (WGS) entry which is preliminary data.</text>
</comment>
<proteinExistence type="predicted"/>
<reference evidence="1 2" key="1">
    <citation type="submission" date="2017-01" db="EMBL/GenBank/DDBJ databases">
        <title>Deconstructing symbiosis and pathogenesis requirements using a combined genomic-metabolomic approach.</title>
        <authorList>
            <person name="Tobias N.J."/>
            <person name="Wolff H."/>
            <person name="Djahanschiri B."/>
            <person name="Ebersberger I."/>
            <person name="Bode H.B."/>
        </authorList>
    </citation>
    <scope>NUCLEOTIDE SEQUENCE [LARGE SCALE GENOMIC DNA]</scope>
    <source>
        <strain evidence="1 2">DSM 4764</strain>
    </source>
</reference>